<dbReference type="PANTHER" id="PTHR43802">
    <property type="entry name" value="ENOYL-COA HYDRATASE"/>
    <property type="match status" value="1"/>
</dbReference>
<proteinExistence type="inferred from homology"/>
<dbReference type="Pfam" id="PF00378">
    <property type="entry name" value="ECH_1"/>
    <property type="match status" value="1"/>
</dbReference>
<comment type="similarity">
    <text evidence="1 2">Belongs to the enoyl-CoA hydratase/isomerase family.</text>
</comment>
<dbReference type="InterPro" id="IPR001753">
    <property type="entry name" value="Enoyl-CoA_hydra/iso"/>
</dbReference>
<dbReference type="NCBIfam" id="NF006128">
    <property type="entry name" value="PRK08272.1"/>
    <property type="match status" value="1"/>
</dbReference>
<accession>A0A9Q1HBA5</accession>
<evidence type="ECO:0000313" key="3">
    <source>
        <dbReference type="EMBL" id="KAJ8039001.1"/>
    </source>
</evidence>
<gene>
    <name evidence="3" type="ORF">HOLleu_16578</name>
</gene>
<dbReference type="AlphaFoldDB" id="A0A9Q1HBA5"/>
<evidence type="ECO:0000256" key="1">
    <source>
        <dbReference type="ARBA" id="ARBA00005254"/>
    </source>
</evidence>
<keyword evidence="4" id="KW-1185">Reference proteome</keyword>
<dbReference type="InterPro" id="IPR029045">
    <property type="entry name" value="ClpP/crotonase-like_dom_sf"/>
</dbReference>
<dbReference type="CDD" id="cd06558">
    <property type="entry name" value="crotonase-like"/>
    <property type="match status" value="1"/>
</dbReference>
<protein>
    <submittedName>
        <fullName evidence="3">Enoyl-CoA hydratase, mitochondrial</fullName>
    </submittedName>
</protein>
<dbReference type="PROSITE" id="PS00166">
    <property type="entry name" value="ENOYL_COA_HYDRATASE"/>
    <property type="match status" value="1"/>
</dbReference>
<reference evidence="3" key="1">
    <citation type="submission" date="2021-10" db="EMBL/GenBank/DDBJ databases">
        <title>Tropical sea cucumber genome reveals ecological adaptation and Cuvierian tubules defense mechanism.</title>
        <authorList>
            <person name="Chen T."/>
        </authorList>
    </citation>
    <scope>NUCLEOTIDE SEQUENCE</scope>
    <source>
        <strain evidence="3">Nanhai2018</strain>
        <tissue evidence="3">Muscle</tissue>
    </source>
</reference>
<dbReference type="SUPFAM" id="SSF52096">
    <property type="entry name" value="ClpP/crotonase"/>
    <property type="match status" value="1"/>
</dbReference>
<dbReference type="EMBL" id="JAIZAY010000007">
    <property type="protein sequence ID" value="KAJ8039001.1"/>
    <property type="molecule type" value="Genomic_DNA"/>
</dbReference>
<dbReference type="Proteomes" id="UP001152320">
    <property type="component" value="Chromosome 7"/>
</dbReference>
<name>A0A9Q1HBA5_HOLLE</name>
<evidence type="ECO:0000256" key="2">
    <source>
        <dbReference type="RuleBase" id="RU003707"/>
    </source>
</evidence>
<organism evidence="3 4">
    <name type="scientific">Holothuria leucospilota</name>
    <name type="common">Black long sea cucumber</name>
    <name type="synonym">Mertensiothuria leucospilota</name>
    <dbReference type="NCBI Taxonomy" id="206669"/>
    <lineage>
        <taxon>Eukaryota</taxon>
        <taxon>Metazoa</taxon>
        <taxon>Echinodermata</taxon>
        <taxon>Eleutherozoa</taxon>
        <taxon>Echinozoa</taxon>
        <taxon>Holothuroidea</taxon>
        <taxon>Aspidochirotacea</taxon>
        <taxon>Aspidochirotida</taxon>
        <taxon>Holothuriidae</taxon>
        <taxon>Holothuria</taxon>
    </lineage>
</organism>
<dbReference type="InterPro" id="IPR018376">
    <property type="entry name" value="Enoyl-CoA_hyd/isom_CS"/>
</dbReference>
<dbReference type="PANTHER" id="PTHR43802:SF1">
    <property type="entry name" value="IP11341P-RELATED"/>
    <property type="match status" value="1"/>
</dbReference>
<comment type="caution">
    <text evidence="3">The sequence shown here is derived from an EMBL/GenBank/DDBJ whole genome shotgun (WGS) entry which is preliminary data.</text>
</comment>
<dbReference type="Gene3D" id="3.90.226.10">
    <property type="entry name" value="2-enoyl-CoA Hydratase, Chain A, domain 1"/>
    <property type="match status" value="1"/>
</dbReference>
<evidence type="ECO:0000313" key="4">
    <source>
        <dbReference type="Proteomes" id="UP001152320"/>
    </source>
</evidence>
<dbReference type="GO" id="GO:0003824">
    <property type="term" value="F:catalytic activity"/>
    <property type="evidence" value="ECO:0007669"/>
    <property type="project" value="InterPro"/>
</dbReference>
<sequence length="333" mass="37652">MNAARFLKVLNYQLRASISSTQQQCPRVFSTSSVRPFNCQYNEEEPYKTLLYHVKDRVAYITLNRPEHLNAINYEMPGEIQSAVERANRDDKVRVIILAGKGRAFCAGYDLKISAENERGEVNIGNQKMPWDPYEDFRVLDYCTKAFMSLWHSYKPTIAKVHGYGIAGGSDIALCADMVIMAEDAKIGYPPARVWGCPTTAMWTFRLGPEKAKRIMLTGDLITGSEAAKMGLVLEAVPEDKLDETVQKLADRMKTVPTNQLFFQKQVINQVAEQMGLFQAQRLSTLFDGMTRHSPEGVAFQKYALAHGFKKAVKLRDSGEMDWTEEAERQGKE</sequence>
<dbReference type="OrthoDB" id="448450at2759"/>